<dbReference type="Proteomes" id="UP001242342">
    <property type="component" value="Unassembled WGS sequence"/>
</dbReference>
<accession>A0ABT9F7F0</accession>
<evidence type="ECO:0008006" key="3">
    <source>
        <dbReference type="Google" id="ProtNLM"/>
    </source>
</evidence>
<evidence type="ECO:0000313" key="1">
    <source>
        <dbReference type="EMBL" id="MDP2542634.1"/>
    </source>
</evidence>
<dbReference type="RefSeq" id="WP_305733633.1">
    <property type="nucleotide sequence ID" value="NZ_JAUYVU010000012.1"/>
</dbReference>
<dbReference type="PANTHER" id="PTHR21174:SF0">
    <property type="entry name" value="HD PHOSPHOHYDROLASE FAMILY PROTEIN-RELATED"/>
    <property type="match status" value="1"/>
</dbReference>
<keyword evidence="2" id="KW-1185">Reference proteome</keyword>
<name>A0ABT9F7F0_9FLAO</name>
<dbReference type="InterPro" id="IPR009218">
    <property type="entry name" value="HD_phosphohydro"/>
</dbReference>
<protein>
    <recommendedName>
        <fullName evidence="3">Metal-dependent HD superfamily phosphohydrolase</fullName>
    </recommendedName>
</protein>
<reference evidence="1 2" key="1">
    <citation type="submission" date="2023-07" db="EMBL/GenBank/DDBJ databases">
        <title>Genome content predicts the carbon catabolic preferences of heterotrophic bacteria.</title>
        <authorList>
            <person name="Gralka M."/>
        </authorList>
    </citation>
    <scope>NUCLEOTIDE SEQUENCE [LARGE SCALE GENOMIC DNA]</scope>
    <source>
        <strain evidence="1 2">4G03</strain>
    </source>
</reference>
<gene>
    <name evidence="1" type="ORF">Q8W23_14230</name>
</gene>
<dbReference type="EMBL" id="JAUYVU010000012">
    <property type="protein sequence ID" value="MDP2542634.1"/>
    <property type="molecule type" value="Genomic_DNA"/>
</dbReference>
<sequence>MNPFSFFTLFMLKNTFLNLLATYSDDNSLNILLWKEIVESYSYKKRYYHTLEHLESLLIQLTKIKTEINHWDTILFTLFYHDIIYNSLKSNNEEKSAELAIKRMKQLLLPTKIIENCYSQILATKSHKTSEDSDTNYFIDADLSILGQDWEVYTQYYKNVRKEYTIYPNMIYNSGRKKALQHFLRMENIFKTEYFYLKFEETARINIQREIELL</sequence>
<evidence type="ECO:0000313" key="2">
    <source>
        <dbReference type="Proteomes" id="UP001242342"/>
    </source>
</evidence>
<organism evidence="1 2">
    <name type="scientific">Tenacibaculum discolor</name>
    <dbReference type="NCBI Taxonomy" id="361581"/>
    <lineage>
        <taxon>Bacteria</taxon>
        <taxon>Pseudomonadati</taxon>
        <taxon>Bacteroidota</taxon>
        <taxon>Flavobacteriia</taxon>
        <taxon>Flavobacteriales</taxon>
        <taxon>Flavobacteriaceae</taxon>
        <taxon>Tenacibaculum</taxon>
    </lineage>
</organism>
<dbReference type="SUPFAM" id="SSF109604">
    <property type="entry name" value="HD-domain/PDEase-like"/>
    <property type="match status" value="1"/>
</dbReference>
<proteinExistence type="predicted"/>
<dbReference type="PIRSF" id="PIRSF035170">
    <property type="entry name" value="HD_phosphohydro"/>
    <property type="match status" value="1"/>
</dbReference>
<dbReference type="PANTHER" id="PTHR21174">
    <property type="match status" value="1"/>
</dbReference>
<comment type="caution">
    <text evidence="1">The sequence shown here is derived from an EMBL/GenBank/DDBJ whole genome shotgun (WGS) entry which is preliminary data.</text>
</comment>